<gene>
    <name evidence="9" type="ORF">MACH21_00710</name>
</gene>
<dbReference type="InterPro" id="IPR015853">
    <property type="entry name" value="ABC_transpr_FbpC"/>
</dbReference>
<dbReference type="SUPFAM" id="SSF50331">
    <property type="entry name" value="MOP-like"/>
    <property type="match status" value="1"/>
</dbReference>
<dbReference type="AlphaFoldDB" id="A0AA48KH86"/>
<dbReference type="GO" id="GO:0005524">
    <property type="term" value="F:ATP binding"/>
    <property type="evidence" value="ECO:0007669"/>
    <property type="project" value="UniProtKB-KW"/>
</dbReference>
<keyword evidence="6" id="KW-1278">Translocase</keyword>
<dbReference type="PANTHER" id="PTHR43875:SF15">
    <property type="entry name" value="TREHALOSE IMPORT ATP-BINDING PROTEIN SUGC"/>
    <property type="match status" value="1"/>
</dbReference>
<dbReference type="PANTHER" id="PTHR43875">
    <property type="entry name" value="MALTODEXTRIN IMPORT ATP-BINDING PROTEIN MSMX"/>
    <property type="match status" value="1"/>
</dbReference>
<dbReference type="Proteomes" id="UP001337723">
    <property type="component" value="Chromosome"/>
</dbReference>
<dbReference type="InterPro" id="IPR003593">
    <property type="entry name" value="AAA+_ATPase"/>
</dbReference>
<dbReference type="EMBL" id="AP027266">
    <property type="protein sequence ID" value="BDW83894.1"/>
    <property type="molecule type" value="Genomic_DNA"/>
</dbReference>
<keyword evidence="4" id="KW-0547">Nucleotide-binding</keyword>
<evidence type="ECO:0000256" key="6">
    <source>
        <dbReference type="ARBA" id="ARBA00022967"/>
    </source>
</evidence>
<dbReference type="InterPro" id="IPR047641">
    <property type="entry name" value="ABC_transpr_MalK/UgpC-like"/>
</dbReference>
<dbReference type="Gene3D" id="3.40.50.300">
    <property type="entry name" value="P-loop containing nucleotide triphosphate hydrolases"/>
    <property type="match status" value="1"/>
</dbReference>
<dbReference type="KEGG" id="rmai:MACH21_00710"/>
<dbReference type="InterPro" id="IPR008995">
    <property type="entry name" value="Mo/tungstate-bd_C_term_dom"/>
</dbReference>
<evidence type="ECO:0000256" key="3">
    <source>
        <dbReference type="ARBA" id="ARBA00022475"/>
    </source>
</evidence>
<evidence type="ECO:0000256" key="7">
    <source>
        <dbReference type="ARBA" id="ARBA00023136"/>
    </source>
</evidence>
<dbReference type="GO" id="GO:0016887">
    <property type="term" value="F:ATP hydrolysis activity"/>
    <property type="evidence" value="ECO:0007669"/>
    <property type="project" value="InterPro"/>
</dbReference>
<organism evidence="9 10">
    <name type="scientific">Roseicyclus marinus</name>
    <dbReference type="NCBI Taxonomy" id="2161673"/>
    <lineage>
        <taxon>Bacteria</taxon>
        <taxon>Pseudomonadati</taxon>
        <taxon>Pseudomonadota</taxon>
        <taxon>Alphaproteobacteria</taxon>
        <taxon>Rhodobacterales</taxon>
        <taxon>Roseobacteraceae</taxon>
        <taxon>Roseicyclus</taxon>
    </lineage>
</organism>
<keyword evidence="7" id="KW-0472">Membrane</keyword>
<dbReference type="SMART" id="SM00382">
    <property type="entry name" value="AAA"/>
    <property type="match status" value="1"/>
</dbReference>
<proteinExistence type="inferred from homology"/>
<dbReference type="Pfam" id="PF00005">
    <property type="entry name" value="ABC_tran"/>
    <property type="match status" value="1"/>
</dbReference>
<dbReference type="InterPro" id="IPR017871">
    <property type="entry name" value="ABC_transporter-like_CS"/>
</dbReference>
<evidence type="ECO:0000256" key="1">
    <source>
        <dbReference type="ARBA" id="ARBA00005417"/>
    </source>
</evidence>
<protein>
    <submittedName>
        <fullName evidence="9">ABC transporter ATP-binding protein</fullName>
    </submittedName>
</protein>
<dbReference type="PROSITE" id="PS00211">
    <property type="entry name" value="ABC_TRANSPORTER_1"/>
    <property type="match status" value="1"/>
</dbReference>
<dbReference type="RefSeq" id="WP_338273369.1">
    <property type="nucleotide sequence ID" value="NZ_AP027266.1"/>
</dbReference>
<dbReference type="InterPro" id="IPR013611">
    <property type="entry name" value="Transp-assoc_OB_typ2"/>
</dbReference>
<dbReference type="GO" id="GO:0055052">
    <property type="term" value="C:ATP-binding cassette (ABC) transporter complex, substrate-binding subunit-containing"/>
    <property type="evidence" value="ECO:0007669"/>
    <property type="project" value="TreeGrafter"/>
</dbReference>
<evidence type="ECO:0000259" key="8">
    <source>
        <dbReference type="PROSITE" id="PS50893"/>
    </source>
</evidence>
<keyword evidence="10" id="KW-1185">Reference proteome</keyword>
<evidence type="ECO:0000313" key="10">
    <source>
        <dbReference type="Proteomes" id="UP001337723"/>
    </source>
</evidence>
<keyword evidence="5 9" id="KW-0067">ATP-binding</keyword>
<keyword evidence="2" id="KW-0813">Transport</keyword>
<reference evidence="9 10" key="1">
    <citation type="submission" date="2023-01" db="EMBL/GenBank/DDBJ databases">
        <title>Complete genome sequence of Roseicyclus marinus strain Dej080120_10.</title>
        <authorList>
            <person name="Ueki S."/>
            <person name="Maruyama F."/>
        </authorList>
    </citation>
    <scope>NUCLEOTIDE SEQUENCE [LARGE SCALE GENOMIC DNA]</scope>
    <source>
        <strain evidence="9 10">Dej080120_10</strain>
    </source>
</reference>
<evidence type="ECO:0000256" key="2">
    <source>
        <dbReference type="ARBA" id="ARBA00022448"/>
    </source>
</evidence>
<dbReference type="PROSITE" id="PS50893">
    <property type="entry name" value="ABC_TRANSPORTER_2"/>
    <property type="match status" value="1"/>
</dbReference>
<feature type="domain" description="ABC transporter" evidence="8">
    <location>
        <begin position="2"/>
        <end position="232"/>
    </location>
</feature>
<dbReference type="Gene3D" id="2.40.50.140">
    <property type="entry name" value="Nucleic acid-binding proteins"/>
    <property type="match status" value="1"/>
</dbReference>
<dbReference type="Pfam" id="PF08402">
    <property type="entry name" value="TOBE_2"/>
    <property type="match status" value="1"/>
</dbReference>
<comment type="similarity">
    <text evidence="1">Belongs to the ABC transporter superfamily.</text>
</comment>
<accession>A0AA48KH86</accession>
<dbReference type="SUPFAM" id="SSF52540">
    <property type="entry name" value="P-loop containing nucleoside triphosphate hydrolases"/>
    <property type="match status" value="1"/>
</dbReference>
<keyword evidence="3" id="KW-1003">Cell membrane</keyword>
<dbReference type="InterPro" id="IPR012340">
    <property type="entry name" value="NA-bd_OB-fold"/>
</dbReference>
<dbReference type="CDD" id="cd03259">
    <property type="entry name" value="ABC_Carb_Solutes_like"/>
    <property type="match status" value="1"/>
</dbReference>
<evidence type="ECO:0000256" key="5">
    <source>
        <dbReference type="ARBA" id="ARBA00022840"/>
    </source>
</evidence>
<dbReference type="Gene3D" id="2.40.50.100">
    <property type="match status" value="1"/>
</dbReference>
<dbReference type="InterPro" id="IPR027417">
    <property type="entry name" value="P-loop_NTPase"/>
</dbReference>
<sequence>MLEITDLSATEGRIALDGLNAKFMPGRIYTILGRTGAGKTELLRTLMGLDKVDSGRIELDGANLVSRPVRLRQMAMVYQQFINYPHLNVLRNVAFPLRRQGMAATEAERHASEALELVGLSEFSDRMPYELSGGQQQRVALARAIVKNARILMLDEPLANLDYKLREQLREEFPRLLHDNASGIILYTTTEPAEAMQLGDELLVMAGGHIVAQGNPVDLFENPPTIEVARVISEPPISIFEGKVVDGRLLLTDGTEIPSVGLRLPVEGPVRIGIRPDALTRGGAITATISLTEFSGSETILHLHVPFGQAVMLVDGIEHLEVGSELTVQLDPTHVLLFDADGRNVTERAY</sequence>
<dbReference type="InterPro" id="IPR003439">
    <property type="entry name" value="ABC_transporter-like_ATP-bd"/>
</dbReference>
<name>A0AA48KH86_9RHOB</name>
<evidence type="ECO:0000313" key="9">
    <source>
        <dbReference type="EMBL" id="BDW83894.1"/>
    </source>
</evidence>
<dbReference type="GO" id="GO:0015408">
    <property type="term" value="F:ABC-type ferric iron transporter activity"/>
    <property type="evidence" value="ECO:0007669"/>
    <property type="project" value="InterPro"/>
</dbReference>
<evidence type="ECO:0000256" key="4">
    <source>
        <dbReference type="ARBA" id="ARBA00022741"/>
    </source>
</evidence>